<dbReference type="Pfam" id="PF03572">
    <property type="entry name" value="Peptidase_S41"/>
    <property type="match status" value="1"/>
</dbReference>
<dbReference type="InterPro" id="IPR029045">
    <property type="entry name" value="ClpP/crotonase-like_dom_sf"/>
</dbReference>
<dbReference type="InterPro" id="IPR036034">
    <property type="entry name" value="PDZ_sf"/>
</dbReference>
<dbReference type="PANTHER" id="PTHR32060:SF30">
    <property type="entry name" value="CARBOXY-TERMINAL PROCESSING PROTEASE CTPA"/>
    <property type="match status" value="1"/>
</dbReference>
<evidence type="ECO:0000256" key="1">
    <source>
        <dbReference type="SAM" id="MobiDB-lite"/>
    </source>
</evidence>
<dbReference type="SMART" id="SM00245">
    <property type="entry name" value="TSPc"/>
    <property type="match status" value="1"/>
</dbReference>
<gene>
    <name evidence="4" type="ORF">ACFONP_02795</name>
</gene>
<dbReference type="Gene3D" id="3.90.226.10">
    <property type="entry name" value="2-enoyl-CoA Hydratase, Chain A, domain 1"/>
    <property type="match status" value="1"/>
</dbReference>
<name>A0ABV7M908_9PROT</name>
<comment type="caution">
    <text evidence="4">The sequence shown here is derived from an EMBL/GenBank/DDBJ whole genome shotgun (WGS) entry which is preliminary data.</text>
</comment>
<feature type="domain" description="Tail specific protease" evidence="3">
    <location>
        <begin position="255"/>
        <end position="475"/>
    </location>
</feature>
<reference evidence="5" key="1">
    <citation type="journal article" date="2019" name="Int. J. Syst. Evol. Microbiol.">
        <title>The Global Catalogue of Microorganisms (GCM) 10K type strain sequencing project: providing services to taxonomists for standard genome sequencing and annotation.</title>
        <authorList>
            <consortium name="The Broad Institute Genomics Platform"/>
            <consortium name="The Broad Institute Genome Sequencing Center for Infectious Disease"/>
            <person name="Wu L."/>
            <person name="Ma J."/>
        </authorList>
    </citation>
    <scope>NUCLEOTIDE SEQUENCE [LARGE SCALE GENOMIC DNA]</scope>
    <source>
        <strain evidence="5">KCTC 22245</strain>
    </source>
</reference>
<dbReference type="PROSITE" id="PS00099">
    <property type="entry name" value="THIOLASE_3"/>
    <property type="match status" value="1"/>
</dbReference>
<accession>A0ABV7M908</accession>
<evidence type="ECO:0000313" key="5">
    <source>
        <dbReference type="Proteomes" id="UP001595607"/>
    </source>
</evidence>
<dbReference type="Proteomes" id="UP001595607">
    <property type="component" value="Unassembled WGS sequence"/>
</dbReference>
<dbReference type="InterPro" id="IPR005151">
    <property type="entry name" value="Tail-specific_protease"/>
</dbReference>
<feature type="signal peptide" evidence="2">
    <location>
        <begin position="1"/>
        <end position="21"/>
    </location>
</feature>
<dbReference type="Gene3D" id="3.30.750.170">
    <property type="match status" value="1"/>
</dbReference>
<keyword evidence="2" id="KW-0732">Signal</keyword>
<dbReference type="Gene3D" id="2.30.42.10">
    <property type="match status" value="1"/>
</dbReference>
<dbReference type="PROSITE" id="PS51257">
    <property type="entry name" value="PROKAR_LIPOPROTEIN"/>
    <property type="match status" value="1"/>
</dbReference>
<dbReference type="PANTHER" id="PTHR32060">
    <property type="entry name" value="TAIL-SPECIFIC PROTEASE"/>
    <property type="match status" value="1"/>
</dbReference>
<proteinExistence type="predicted"/>
<organism evidence="4 5">
    <name type="scientific">Parvularcula lutaonensis</name>
    <dbReference type="NCBI Taxonomy" id="491923"/>
    <lineage>
        <taxon>Bacteria</taxon>
        <taxon>Pseudomonadati</taxon>
        <taxon>Pseudomonadota</taxon>
        <taxon>Alphaproteobacteria</taxon>
        <taxon>Parvularculales</taxon>
        <taxon>Parvularculaceae</taxon>
        <taxon>Parvularcula</taxon>
    </lineage>
</organism>
<protein>
    <submittedName>
        <fullName evidence="4">S41 family peptidase</fullName>
    </submittedName>
</protein>
<dbReference type="InterPro" id="IPR020610">
    <property type="entry name" value="Thiolase_AS"/>
</dbReference>
<sequence length="558" mass="59219">MTKTMMAARLAAATLFGLVAACSGGGGGNSGGGFTPPPSGGGGSGGGGGGSSNNEPDWTPGTYEPASTFKDRCEVVRTGVDIEGNPYPDVAGSTTIENFWLRSWTEETYLWNDEVTDRDPRTFTDRVAYFNLLKTTEITPSGEEKDDFHFSESTEDFLAARNSAGTAGYGFSLAAIRNSVPRDYRIRYADPNTPASEIVNGQQQFLRGTRILEVDGVDLVSGGSTQAEIDTLNAGLFPATAGETHTFLVQDEGASTTRTVTIVSADVSRKPVFDTQVINTATGDVGYIIFNTFSPFASEQEIVDAIQAMSNAGVSDLVLDLRYNGGGLLAVASQLSYMIAGSGKTSGRNFERLQFNANAGPNNPVTGEFNAPVPFYDTTVGFSTVAGVPLPTLDLDRVFILSTGGTCSASEAVINGLTGIDVDVILIGDITCGKPYGFYPTDNCGLTYYTIQFQGVNDKGFGDYADGFVPDDNSFSFGARLPGCTVADDLAFALGDQNEPLLAAALHYRTNLSCPAGSGASSVAQSSFETQNKRDRVIRRPIRLMEENRDMRLPKGHL</sequence>
<feature type="compositionally biased region" description="Gly residues" evidence="1">
    <location>
        <begin position="31"/>
        <end position="51"/>
    </location>
</feature>
<keyword evidence="5" id="KW-1185">Reference proteome</keyword>
<feature type="region of interest" description="Disordered" evidence="1">
    <location>
        <begin position="31"/>
        <end position="66"/>
    </location>
</feature>
<evidence type="ECO:0000313" key="4">
    <source>
        <dbReference type="EMBL" id="MFC3301661.1"/>
    </source>
</evidence>
<dbReference type="EMBL" id="JBHRVA010000002">
    <property type="protein sequence ID" value="MFC3301661.1"/>
    <property type="molecule type" value="Genomic_DNA"/>
</dbReference>
<dbReference type="SUPFAM" id="SSF52096">
    <property type="entry name" value="ClpP/crotonase"/>
    <property type="match status" value="1"/>
</dbReference>
<dbReference type="RefSeq" id="WP_189573073.1">
    <property type="nucleotide sequence ID" value="NZ_BMXU01000001.1"/>
</dbReference>
<evidence type="ECO:0000259" key="3">
    <source>
        <dbReference type="SMART" id="SM00245"/>
    </source>
</evidence>
<evidence type="ECO:0000256" key="2">
    <source>
        <dbReference type="SAM" id="SignalP"/>
    </source>
</evidence>
<feature type="chain" id="PRO_5045101619" evidence="2">
    <location>
        <begin position="22"/>
        <end position="558"/>
    </location>
</feature>